<evidence type="ECO:0000313" key="15">
    <source>
        <dbReference type="Proteomes" id="UP001258207"/>
    </source>
</evidence>
<dbReference type="AlphaFoldDB" id="A0AAJ6MUA4"/>
<evidence type="ECO:0000313" key="14">
    <source>
        <dbReference type="EMBL" id="WNC11007.1"/>
    </source>
</evidence>
<evidence type="ECO:0000256" key="9">
    <source>
        <dbReference type="ARBA" id="ARBA00029962"/>
    </source>
</evidence>
<dbReference type="Pfam" id="PF02223">
    <property type="entry name" value="Thymidylate_kin"/>
    <property type="match status" value="1"/>
</dbReference>
<evidence type="ECO:0000256" key="11">
    <source>
        <dbReference type="ARBA" id="ARBA00057735"/>
    </source>
</evidence>
<comment type="catalytic activity">
    <reaction evidence="10 12">
        <text>dTMP + ATP = dTDP + ADP</text>
        <dbReference type="Rhea" id="RHEA:13517"/>
        <dbReference type="ChEBI" id="CHEBI:30616"/>
        <dbReference type="ChEBI" id="CHEBI:58369"/>
        <dbReference type="ChEBI" id="CHEBI:63528"/>
        <dbReference type="ChEBI" id="CHEBI:456216"/>
        <dbReference type="EC" id="2.7.4.9"/>
    </reaction>
</comment>
<evidence type="ECO:0000256" key="10">
    <source>
        <dbReference type="ARBA" id="ARBA00048743"/>
    </source>
</evidence>
<dbReference type="Gene3D" id="3.40.50.300">
    <property type="entry name" value="P-loop containing nucleotide triphosphate hydrolases"/>
    <property type="match status" value="1"/>
</dbReference>
<dbReference type="CDD" id="cd01672">
    <property type="entry name" value="TMPK"/>
    <property type="match status" value="1"/>
</dbReference>
<evidence type="ECO:0000256" key="1">
    <source>
        <dbReference type="ARBA" id="ARBA00009776"/>
    </source>
</evidence>
<dbReference type="EMBL" id="CP134081">
    <property type="protein sequence ID" value="WNC11007.1"/>
    <property type="molecule type" value="Genomic_DNA"/>
</dbReference>
<keyword evidence="8 12" id="KW-0067">ATP-binding</keyword>
<dbReference type="GO" id="GO:0006233">
    <property type="term" value="P:dTDP biosynthetic process"/>
    <property type="evidence" value="ECO:0007669"/>
    <property type="project" value="InterPro"/>
</dbReference>
<evidence type="ECO:0000256" key="8">
    <source>
        <dbReference type="ARBA" id="ARBA00022840"/>
    </source>
</evidence>
<dbReference type="Proteomes" id="UP001258207">
    <property type="component" value="Chromosome"/>
</dbReference>
<dbReference type="GO" id="GO:0004798">
    <property type="term" value="F:dTMP kinase activity"/>
    <property type="evidence" value="ECO:0007669"/>
    <property type="project" value="UniProtKB-UniRule"/>
</dbReference>
<dbReference type="FunFam" id="3.40.50.300:FF:000225">
    <property type="entry name" value="Thymidylate kinase"/>
    <property type="match status" value="1"/>
</dbReference>
<evidence type="ECO:0000256" key="6">
    <source>
        <dbReference type="ARBA" id="ARBA00022741"/>
    </source>
</evidence>
<comment type="caution">
    <text evidence="12">Lacks conserved residue(s) required for the propagation of feature annotation.</text>
</comment>
<dbReference type="GO" id="GO:0006235">
    <property type="term" value="P:dTTP biosynthetic process"/>
    <property type="evidence" value="ECO:0007669"/>
    <property type="project" value="UniProtKB-UniRule"/>
</dbReference>
<feature type="domain" description="Thymidylate kinase-like" evidence="13">
    <location>
        <begin position="10"/>
        <end position="195"/>
    </location>
</feature>
<name>A0AAJ6MUA4_9PSED</name>
<dbReference type="SUPFAM" id="SSF52540">
    <property type="entry name" value="P-loop containing nucleoside triphosphate hydrolases"/>
    <property type="match status" value="1"/>
</dbReference>
<evidence type="ECO:0000256" key="12">
    <source>
        <dbReference type="HAMAP-Rule" id="MF_00165"/>
    </source>
</evidence>
<keyword evidence="5 12" id="KW-0545">Nucleotide biosynthesis</keyword>
<evidence type="ECO:0000256" key="3">
    <source>
        <dbReference type="ARBA" id="ARBA00017144"/>
    </source>
</evidence>
<gene>
    <name evidence="12 14" type="primary">tmk</name>
    <name evidence="14" type="ORF">RI108_06195</name>
</gene>
<dbReference type="InterPro" id="IPR039430">
    <property type="entry name" value="Thymidylate_kin-like_dom"/>
</dbReference>
<keyword evidence="7 12" id="KW-0418">Kinase</keyword>
<evidence type="ECO:0000256" key="7">
    <source>
        <dbReference type="ARBA" id="ARBA00022777"/>
    </source>
</evidence>
<keyword evidence="4 12" id="KW-0808">Transferase</keyword>
<evidence type="ECO:0000256" key="2">
    <source>
        <dbReference type="ARBA" id="ARBA00012980"/>
    </source>
</evidence>
<comment type="function">
    <text evidence="11 12">Phosphorylation of dTMP to form dTDP in both de novo and salvage pathways of dTTP synthesis.</text>
</comment>
<comment type="similarity">
    <text evidence="1 12">Belongs to the thymidylate kinase family.</text>
</comment>
<dbReference type="EC" id="2.7.4.9" evidence="2 12"/>
<reference evidence="14" key="1">
    <citation type="submission" date="2023-09" db="EMBL/GenBank/DDBJ databases">
        <title>First report of Pseudomonas coleopterorum DJ13 causing leaf spot on Rhododendron pulchrum Sweet in China.</title>
        <authorList>
            <person name="Zhang Y."/>
        </authorList>
    </citation>
    <scope>NUCLEOTIDE SEQUENCE</scope>
    <source>
        <strain evidence="14">DJ13</strain>
    </source>
</reference>
<dbReference type="PANTHER" id="PTHR10344:SF4">
    <property type="entry name" value="UMP-CMP KINASE 2, MITOCHONDRIAL"/>
    <property type="match status" value="1"/>
</dbReference>
<dbReference type="NCBIfam" id="TIGR00041">
    <property type="entry name" value="DTMP_kinase"/>
    <property type="match status" value="1"/>
</dbReference>
<dbReference type="InterPro" id="IPR027417">
    <property type="entry name" value="P-loop_NTPase"/>
</dbReference>
<dbReference type="HAMAP" id="MF_00165">
    <property type="entry name" value="Thymidylate_kinase"/>
    <property type="match status" value="1"/>
</dbReference>
<evidence type="ECO:0000256" key="5">
    <source>
        <dbReference type="ARBA" id="ARBA00022727"/>
    </source>
</evidence>
<accession>A0AAJ6MUA4</accession>
<dbReference type="InterPro" id="IPR018094">
    <property type="entry name" value="Thymidylate_kinase"/>
</dbReference>
<dbReference type="GO" id="GO:0005829">
    <property type="term" value="C:cytosol"/>
    <property type="evidence" value="ECO:0007669"/>
    <property type="project" value="TreeGrafter"/>
</dbReference>
<keyword evidence="6 12" id="KW-0547">Nucleotide-binding</keyword>
<dbReference type="PANTHER" id="PTHR10344">
    <property type="entry name" value="THYMIDYLATE KINASE"/>
    <property type="match status" value="1"/>
</dbReference>
<evidence type="ECO:0000256" key="4">
    <source>
        <dbReference type="ARBA" id="ARBA00022679"/>
    </source>
</evidence>
<evidence type="ECO:0000259" key="13">
    <source>
        <dbReference type="Pfam" id="PF02223"/>
    </source>
</evidence>
<dbReference type="GO" id="GO:0005524">
    <property type="term" value="F:ATP binding"/>
    <property type="evidence" value="ECO:0007669"/>
    <property type="project" value="UniProtKB-UniRule"/>
</dbReference>
<dbReference type="GO" id="GO:0006227">
    <property type="term" value="P:dUDP biosynthetic process"/>
    <property type="evidence" value="ECO:0007669"/>
    <property type="project" value="TreeGrafter"/>
</dbReference>
<protein>
    <recommendedName>
        <fullName evidence="3 12">Thymidylate kinase</fullName>
        <ecNumber evidence="2 12">2.7.4.9</ecNumber>
    </recommendedName>
    <alternativeName>
        <fullName evidence="9 12">dTMP kinase</fullName>
    </alternativeName>
</protein>
<proteinExistence type="inferred from homology"/>
<sequence>MAKGCLIVCDGNNGAGKSSVIRAIEEFLTARNHPVVITREPGGTRIGEKIREVVLDPETPELCDTTELLLFAAARAQHLQEKIIPAIAAGKVVVCDRFTPATVAFQHYGRGIALDLVRSINGFALGGFAPDLNIILDVDPEIGMKRVASRGQGLDRMERQKLEFLSRARDGFLRQAEETPDTFVVIDASEPFDVVSGNVLAVVANLLTEKGIG</sequence>
<organism evidence="14 15">
    <name type="scientific">Pseudomonas coleopterorum</name>
    <dbReference type="NCBI Taxonomy" id="1605838"/>
    <lineage>
        <taxon>Bacteria</taxon>
        <taxon>Pseudomonadati</taxon>
        <taxon>Pseudomonadota</taxon>
        <taxon>Gammaproteobacteria</taxon>
        <taxon>Pseudomonadales</taxon>
        <taxon>Pseudomonadaceae</taxon>
        <taxon>Pseudomonas</taxon>
    </lineage>
</organism>
<dbReference type="RefSeq" id="WP_090359695.1">
    <property type="nucleotide sequence ID" value="NZ_CP134081.1"/>
</dbReference>